<feature type="region of interest" description="Disordered" evidence="12">
    <location>
        <begin position="42"/>
        <end position="83"/>
    </location>
</feature>
<keyword evidence="3" id="KW-0723">Serine/threonine-protein kinase</keyword>
<dbReference type="FunFam" id="1.10.510.10:FF:000061">
    <property type="entry name" value="Putative cyclin-dependent kinase 17"/>
    <property type="match status" value="1"/>
</dbReference>
<feature type="domain" description="Protein kinase" evidence="13">
    <location>
        <begin position="179"/>
        <end position="460"/>
    </location>
</feature>
<dbReference type="Pfam" id="PF00069">
    <property type="entry name" value="Pkinase"/>
    <property type="match status" value="1"/>
</dbReference>
<evidence type="ECO:0000256" key="9">
    <source>
        <dbReference type="ARBA" id="ARBA00047811"/>
    </source>
</evidence>
<comment type="similarity">
    <text evidence="1">Belongs to the protein kinase superfamily. CMGC Ser/Thr protein kinase family. CDC2/CDKX subfamily.</text>
</comment>
<dbReference type="PROSITE" id="PS50011">
    <property type="entry name" value="PROTEIN_KINASE_DOM"/>
    <property type="match status" value="1"/>
</dbReference>
<dbReference type="AlphaFoldDB" id="A0A7J8BBZ9"/>
<evidence type="ECO:0000313" key="15">
    <source>
        <dbReference type="Proteomes" id="UP000593571"/>
    </source>
</evidence>
<gene>
    <name evidence="14" type="ORF">HJG63_002581</name>
</gene>
<name>A0A7J8BBZ9_ROUAE</name>
<keyword evidence="6 11" id="KW-0547">Nucleotide-binding</keyword>
<dbReference type="EMBL" id="JACASE010000017">
    <property type="protein sequence ID" value="KAF6396373.1"/>
    <property type="molecule type" value="Genomic_DNA"/>
</dbReference>
<evidence type="ECO:0000256" key="11">
    <source>
        <dbReference type="PROSITE-ProRule" id="PRU10141"/>
    </source>
</evidence>
<evidence type="ECO:0000256" key="5">
    <source>
        <dbReference type="ARBA" id="ARBA00022679"/>
    </source>
</evidence>
<keyword evidence="8 11" id="KW-0067">ATP-binding</keyword>
<keyword evidence="7 14" id="KW-0418">Kinase</keyword>
<dbReference type="InterPro" id="IPR017441">
    <property type="entry name" value="Protein_kinase_ATP_BS"/>
</dbReference>
<accession>A0A7J8BBZ9</accession>
<sequence length="509" mass="57996">MNMMKNFKRRFSLSVPRTETIEESLAEFTEQFNQLHNRRNEDLQLGPLGGDPRMEPSAFSPTDSGEEPGQPAPGMQYRRQSQRRFSMEVRGSRLHPLDVAVRVHQCVPRRAVALEPDFMGSNPGSADISKRLSLPMDIRLPQEFLQKLQLESPDLPKPLSRMSRRASLSDIGFGKLETYVKLDKLGEGTYATVFKGRSKLTENLVALKEIRLEHEEGAPCTAIREVSLLKNLKHANIVTLHDLIHTERSLTLVFEYLDSDLKQYLDHCGNLMSMHNVKIFMFQLLRGLAYCHRRKILHRDLKPQNLLINERGELKLADFGLARAKSVPTKTYSNEVVTLWYRPPDVLLGSTEYSTPIDMWGVGCIHYEMATGRPLFPGSTVKEELHLIFRLLGTPTEETWPGVTALPEFHSYSFPRYLPQPLISHAPRLDTDGINLLTSLLLYESKSRMSAEAALSHPYFRSLGEHVHQLEDTASIFSLKEIQLQKDPGRRGLAFQQPGRGKSRRQSIF</sequence>
<proteinExistence type="inferred from homology"/>
<dbReference type="PROSITE" id="PS00107">
    <property type="entry name" value="PROTEIN_KINASE_ATP"/>
    <property type="match status" value="1"/>
</dbReference>
<evidence type="ECO:0000259" key="13">
    <source>
        <dbReference type="PROSITE" id="PS50011"/>
    </source>
</evidence>
<evidence type="ECO:0000256" key="7">
    <source>
        <dbReference type="ARBA" id="ARBA00022777"/>
    </source>
</evidence>
<dbReference type="PANTHER" id="PTHR24056:SF52">
    <property type="entry name" value="CYCLIN-DEPENDENT KINASE 18"/>
    <property type="match status" value="1"/>
</dbReference>
<evidence type="ECO:0000256" key="12">
    <source>
        <dbReference type="SAM" id="MobiDB-lite"/>
    </source>
</evidence>
<evidence type="ECO:0000256" key="4">
    <source>
        <dbReference type="ARBA" id="ARBA00022553"/>
    </source>
</evidence>
<organism evidence="14 15">
    <name type="scientific">Rousettus aegyptiacus</name>
    <name type="common">Egyptian fruit bat</name>
    <name type="synonym">Pteropus aegyptiacus</name>
    <dbReference type="NCBI Taxonomy" id="9407"/>
    <lineage>
        <taxon>Eukaryota</taxon>
        <taxon>Metazoa</taxon>
        <taxon>Chordata</taxon>
        <taxon>Craniata</taxon>
        <taxon>Vertebrata</taxon>
        <taxon>Euteleostomi</taxon>
        <taxon>Mammalia</taxon>
        <taxon>Eutheria</taxon>
        <taxon>Laurasiatheria</taxon>
        <taxon>Chiroptera</taxon>
        <taxon>Yinpterochiroptera</taxon>
        <taxon>Pteropodoidea</taxon>
        <taxon>Pteropodidae</taxon>
        <taxon>Rousettinae</taxon>
        <taxon>Rousettus</taxon>
    </lineage>
</organism>
<evidence type="ECO:0000256" key="8">
    <source>
        <dbReference type="ARBA" id="ARBA00022840"/>
    </source>
</evidence>
<dbReference type="FunFam" id="3.30.200.20:FF:000007">
    <property type="entry name" value="Cyclin-dependent kinase 14, putative"/>
    <property type="match status" value="1"/>
</dbReference>
<evidence type="ECO:0000256" key="1">
    <source>
        <dbReference type="ARBA" id="ARBA00006485"/>
    </source>
</evidence>
<comment type="catalytic activity">
    <reaction evidence="9">
        <text>L-threonyl-[protein] + ATP = O-phospho-L-threonyl-[protein] + ADP + H(+)</text>
        <dbReference type="Rhea" id="RHEA:46608"/>
        <dbReference type="Rhea" id="RHEA-COMP:11060"/>
        <dbReference type="Rhea" id="RHEA-COMP:11605"/>
        <dbReference type="ChEBI" id="CHEBI:15378"/>
        <dbReference type="ChEBI" id="CHEBI:30013"/>
        <dbReference type="ChEBI" id="CHEBI:30616"/>
        <dbReference type="ChEBI" id="CHEBI:61977"/>
        <dbReference type="ChEBI" id="CHEBI:456216"/>
        <dbReference type="EC" id="2.7.11.22"/>
    </reaction>
</comment>
<dbReference type="GO" id="GO:0005524">
    <property type="term" value="F:ATP binding"/>
    <property type="evidence" value="ECO:0007669"/>
    <property type="project" value="UniProtKB-UniRule"/>
</dbReference>
<dbReference type="GO" id="GO:0004693">
    <property type="term" value="F:cyclin-dependent protein serine/threonine kinase activity"/>
    <property type="evidence" value="ECO:0007669"/>
    <property type="project" value="UniProtKB-EC"/>
</dbReference>
<dbReference type="GO" id="GO:0005737">
    <property type="term" value="C:cytoplasm"/>
    <property type="evidence" value="ECO:0007669"/>
    <property type="project" value="TreeGrafter"/>
</dbReference>
<keyword evidence="15" id="KW-1185">Reference proteome</keyword>
<dbReference type="EC" id="2.7.11.22" evidence="2"/>
<dbReference type="InterPro" id="IPR008271">
    <property type="entry name" value="Ser/Thr_kinase_AS"/>
</dbReference>
<dbReference type="PROSITE" id="PS00108">
    <property type="entry name" value="PROTEIN_KINASE_ST"/>
    <property type="match status" value="1"/>
</dbReference>
<evidence type="ECO:0000313" key="14">
    <source>
        <dbReference type="EMBL" id="KAF6396373.1"/>
    </source>
</evidence>
<dbReference type="GO" id="GO:0005634">
    <property type="term" value="C:nucleus"/>
    <property type="evidence" value="ECO:0007669"/>
    <property type="project" value="TreeGrafter"/>
</dbReference>
<dbReference type="Gene3D" id="3.30.200.20">
    <property type="entry name" value="Phosphorylase Kinase, domain 1"/>
    <property type="match status" value="1"/>
</dbReference>
<evidence type="ECO:0000256" key="6">
    <source>
        <dbReference type="ARBA" id="ARBA00022741"/>
    </source>
</evidence>
<dbReference type="PANTHER" id="PTHR24056">
    <property type="entry name" value="CELL DIVISION PROTEIN KINASE"/>
    <property type="match status" value="1"/>
</dbReference>
<keyword evidence="4" id="KW-0597">Phosphoprotein</keyword>
<evidence type="ECO:0000256" key="10">
    <source>
        <dbReference type="ARBA" id="ARBA00048367"/>
    </source>
</evidence>
<comment type="caution">
    <text evidence="14">The sequence shown here is derived from an EMBL/GenBank/DDBJ whole genome shotgun (WGS) entry which is preliminary data.</text>
</comment>
<dbReference type="SMART" id="SM00220">
    <property type="entry name" value="S_TKc"/>
    <property type="match status" value="1"/>
</dbReference>
<protein>
    <recommendedName>
        <fullName evidence="2">cyclin-dependent kinase</fullName>
        <ecNumber evidence="2">2.7.11.22</ecNumber>
    </recommendedName>
</protein>
<dbReference type="SUPFAM" id="SSF56112">
    <property type="entry name" value="Protein kinase-like (PK-like)"/>
    <property type="match status" value="1"/>
</dbReference>
<reference evidence="14 15" key="1">
    <citation type="journal article" date="2020" name="Nature">
        <title>Six reference-quality genomes reveal evolution of bat adaptations.</title>
        <authorList>
            <person name="Jebb D."/>
            <person name="Huang Z."/>
            <person name="Pippel M."/>
            <person name="Hughes G.M."/>
            <person name="Lavrichenko K."/>
            <person name="Devanna P."/>
            <person name="Winkler S."/>
            <person name="Jermiin L.S."/>
            <person name="Skirmuntt E.C."/>
            <person name="Katzourakis A."/>
            <person name="Burkitt-Gray L."/>
            <person name="Ray D.A."/>
            <person name="Sullivan K.A.M."/>
            <person name="Roscito J.G."/>
            <person name="Kirilenko B.M."/>
            <person name="Davalos L.M."/>
            <person name="Corthals A.P."/>
            <person name="Power M.L."/>
            <person name="Jones G."/>
            <person name="Ransome R.D."/>
            <person name="Dechmann D.K.N."/>
            <person name="Locatelli A.G."/>
            <person name="Puechmaille S.J."/>
            <person name="Fedrigo O."/>
            <person name="Jarvis E.D."/>
            <person name="Hiller M."/>
            <person name="Vernes S.C."/>
            <person name="Myers E.W."/>
            <person name="Teeling E.C."/>
        </authorList>
    </citation>
    <scope>NUCLEOTIDE SEQUENCE [LARGE SCALE GENOMIC DNA]</scope>
    <source>
        <strain evidence="14">MRouAeg1</strain>
        <tissue evidence="14">Muscle</tissue>
    </source>
</reference>
<dbReference type="InterPro" id="IPR050108">
    <property type="entry name" value="CDK"/>
</dbReference>
<feature type="binding site" evidence="11">
    <location>
        <position position="208"/>
    </location>
    <ligand>
        <name>ATP</name>
        <dbReference type="ChEBI" id="CHEBI:30616"/>
    </ligand>
</feature>
<dbReference type="InterPro" id="IPR000719">
    <property type="entry name" value="Prot_kinase_dom"/>
</dbReference>
<evidence type="ECO:0000256" key="2">
    <source>
        <dbReference type="ARBA" id="ARBA00012425"/>
    </source>
</evidence>
<keyword evidence="5" id="KW-0808">Transferase</keyword>
<comment type="catalytic activity">
    <reaction evidence="10">
        <text>L-seryl-[protein] + ATP = O-phospho-L-seryl-[protein] + ADP + H(+)</text>
        <dbReference type="Rhea" id="RHEA:17989"/>
        <dbReference type="Rhea" id="RHEA-COMP:9863"/>
        <dbReference type="Rhea" id="RHEA-COMP:11604"/>
        <dbReference type="ChEBI" id="CHEBI:15378"/>
        <dbReference type="ChEBI" id="CHEBI:29999"/>
        <dbReference type="ChEBI" id="CHEBI:30616"/>
        <dbReference type="ChEBI" id="CHEBI:83421"/>
        <dbReference type="ChEBI" id="CHEBI:456216"/>
        <dbReference type="EC" id="2.7.11.22"/>
    </reaction>
</comment>
<evidence type="ECO:0000256" key="3">
    <source>
        <dbReference type="ARBA" id="ARBA00022527"/>
    </source>
</evidence>
<feature type="region of interest" description="Disordered" evidence="12">
    <location>
        <begin position="488"/>
        <end position="509"/>
    </location>
</feature>
<dbReference type="Gene3D" id="1.10.510.10">
    <property type="entry name" value="Transferase(Phosphotransferase) domain 1"/>
    <property type="match status" value="1"/>
</dbReference>
<dbReference type="InterPro" id="IPR011009">
    <property type="entry name" value="Kinase-like_dom_sf"/>
</dbReference>
<dbReference type="Proteomes" id="UP000593571">
    <property type="component" value="Unassembled WGS sequence"/>
</dbReference>
<dbReference type="CDD" id="cd07871">
    <property type="entry name" value="STKc_PCTAIRE3"/>
    <property type="match status" value="1"/>
</dbReference>